<dbReference type="InterPro" id="IPR017264">
    <property type="entry name" value="Ribosomal_mS37_fun"/>
</dbReference>
<accession>A0A4S9BIY3</accession>
<proteinExistence type="predicted"/>
<dbReference type="GO" id="GO:0032543">
    <property type="term" value="P:mitochondrial translation"/>
    <property type="evidence" value="ECO:0007669"/>
    <property type="project" value="InterPro"/>
</dbReference>
<dbReference type="PANTHER" id="PTHR28066">
    <property type="entry name" value="37S RIBOSOMAL PROTEIN MRP10, MITOCHONDRIAL"/>
    <property type="match status" value="1"/>
</dbReference>
<name>A0A4S9BIY3_AURPU</name>
<comment type="caution">
    <text evidence="2">The sequence shown here is derived from an EMBL/GenBank/DDBJ whole genome shotgun (WGS) entry which is preliminary data.</text>
</comment>
<dbReference type="GO" id="GO:0003735">
    <property type="term" value="F:structural constituent of ribosome"/>
    <property type="evidence" value="ECO:0007669"/>
    <property type="project" value="InterPro"/>
</dbReference>
<feature type="region of interest" description="Disordered" evidence="1">
    <location>
        <begin position="1"/>
        <end position="32"/>
    </location>
</feature>
<evidence type="ECO:0000313" key="2">
    <source>
        <dbReference type="EMBL" id="THW92453.1"/>
    </source>
</evidence>
<sequence>MANGNAPATRNHDRRRKVRRRQARDFQRAAPASTRYSRFRSVAYHRRQLLTMVVKNTQAVAKATAPRLPPLHKLRVRKPDQAGANPCIGVMSSVLGCWASSGYTAQGCAALEQQLRACMDAPKAAQSKKSSINYHLSRLYPQIIGPHKRN</sequence>
<dbReference type="GO" id="GO:0005763">
    <property type="term" value="C:mitochondrial small ribosomal subunit"/>
    <property type="evidence" value="ECO:0007669"/>
    <property type="project" value="TreeGrafter"/>
</dbReference>
<evidence type="ECO:0000313" key="3">
    <source>
        <dbReference type="Proteomes" id="UP000304928"/>
    </source>
</evidence>
<feature type="compositionally biased region" description="Basic residues" evidence="1">
    <location>
        <begin position="12"/>
        <end position="22"/>
    </location>
</feature>
<protein>
    <recommendedName>
        <fullName evidence="4">37S ribosomal protein mrp10, mitochondrial</fullName>
    </recommendedName>
</protein>
<evidence type="ECO:0008006" key="4">
    <source>
        <dbReference type="Google" id="ProtNLM"/>
    </source>
</evidence>
<dbReference type="Proteomes" id="UP000304928">
    <property type="component" value="Unassembled WGS sequence"/>
</dbReference>
<organism evidence="2 3">
    <name type="scientific">Aureobasidium pullulans</name>
    <name type="common">Black yeast</name>
    <name type="synonym">Pullularia pullulans</name>
    <dbReference type="NCBI Taxonomy" id="5580"/>
    <lineage>
        <taxon>Eukaryota</taxon>
        <taxon>Fungi</taxon>
        <taxon>Dikarya</taxon>
        <taxon>Ascomycota</taxon>
        <taxon>Pezizomycotina</taxon>
        <taxon>Dothideomycetes</taxon>
        <taxon>Dothideomycetidae</taxon>
        <taxon>Dothideales</taxon>
        <taxon>Saccotheciaceae</taxon>
        <taxon>Aureobasidium</taxon>
    </lineage>
</organism>
<dbReference type="EMBL" id="QZAR01000036">
    <property type="protein sequence ID" value="THW92453.1"/>
    <property type="molecule type" value="Genomic_DNA"/>
</dbReference>
<gene>
    <name evidence="2" type="ORF">D6D15_03128</name>
</gene>
<dbReference type="PANTHER" id="PTHR28066:SF1">
    <property type="entry name" value="SMALL RIBOSOMAL SUBUNIT PROTEIN MS37"/>
    <property type="match status" value="1"/>
</dbReference>
<dbReference type="AlphaFoldDB" id="A0A4S9BIY3"/>
<evidence type="ECO:0000256" key="1">
    <source>
        <dbReference type="SAM" id="MobiDB-lite"/>
    </source>
</evidence>
<reference evidence="2 3" key="1">
    <citation type="submission" date="2018-10" db="EMBL/GenBank/DDBJ databases">
        <title>Fifty Aureobasidium pullulans genomes reveal a recombining polyextremotolerant generalist.</title>
        <authorList>
            <person name="Gostincar C."/>
            <person name="Turk M."/>
            <person name="Zajc J."/>
            <person name="Gunde-Cimerman N."/>
        </authorList>
    </citation>
    <scope>NUCLEOTIDE SEQUENCE [LARGE SCALE GENOMIC DNA]</scope>
    <source>
        <strain evidence="2 3">EXF-10507</strain>
    </source>
</reference>